<accession>A0A2R6B6B5</accession>
<gene>
    <name evidence="2" type="ORF">B9Q06_10150</name>
</gene>
<dbReference type="EMBL" id="NEXH01000030">
    <property type="protein sequence ID" value="PSN94156.1"/>
    <property type="molecule type" value="Genomic_DNA"/>
</dbReference>
<feature type="compositionally biased region" description="Basic and acidic residues" evidence="1">
    <location>
        <begin position="72"/>
        <end position="83"/>
    </location>
</feature>
<proteinExistence type="predicted"/>
<evidence type="ECO:0000313" key="3">
    <source>
        <dbReference type="Proteomes" id="UP000241284"/>
    </source>
</evidence>
<feature type="region of interest" description="Disordered" evidence="1">
    <location>
        <begin position="45"/>
        <end position="110"/>
    </location>
</feature>
<evidence type="ECO:0000313" key="2">
    <source>
        <dbReference type="EMBL" id="PSN94156.1"/>
    </source>
</evidence>
<protein>
    <submittedName>
        <fullName evidence="2">Uncharacterized protein</fullName>
    </submittedName>
</protein>
<dbReference type="AlphaFoldDB" id="A0A2R6B6B5"/>
<dbReference type="Proteomes" id="UP000241284">
    <property type="component" value="Unassembled WGS sequence"/>
</dbReference>
<sequence length="110" mass="11527">MGTLWFKVEPCKPAVPIEANHTYLVGFAAAFSDGLTASASASVVAGSGEGGCVQPTRAMPPTPPPLLGGRQDYIEHPYIHDSGGEAATTHNNRDRGDPTNTPPFTHSTRP</sequence>
<reference evidence="2 3" key="1">
    <citation type="submission" date="2017-04" db="EMBL/GenBank/DDBJ databases">
        <title>Novel microbial lineages endemic to geothermal iron-oxide mats fill important gaps in the evolutionary history of Archaea.</title>
        <authorList>
            <person name="Jay Z.J."/>
            <person name="Beam J.P."/>
            <person name="Dlakic M."/>
            <person name="Rusch D.B."/>
            <person name="Kozubal M.A."/>
            <person name="Inskeep W.P."/>
        </authorList>
    </citation>
    <scope>NUCLEOTIDE SEQUENCE [LARGE SCALE GENOMIC DNA]</scope>
    <source>
        <strain evidence="2">ECH_B_2</strain>
    </source>
</reference>
<evidence type="ECO:0000256" key="1">
    <source>
        <dbReference type="SAM" id="MobiDB-lite"/>
    </source>
</evidence>
<organism evidence="2 3">
    <name type="scientific">Candidatus Marsarchaeota G2 archaeon ECH_B_2</name>
    <dbReference type="NCBI Taxonomy" id="1978160"/>
    <lineage>
        <taxon>Archaea</taxon>
        <taxon>Candidatus Marsarchaeota</taxon>
        <taxon>Candidatus Marsarchaeota group 2</taxon>
    </lineage>
</organism>
<feature type="compositionally biased region" description="Polar residues" evidence="1">
    <location>
        <begin position="98"/>
        <end position="110"/>
    </location>
</feature>
<comment type="caution">
    <text evidence="2">The sequence shown here is derived from an EMBL/GenBank/DDBJ whole genome shotgun (WGS) entry which is preliminary data.</text>
</comment>
<name>A0A2R6B6B5_9ARCH</name>